<evidence type="ECO:0000313" key="3">
    <source>
        <dbReference type="Proteomes" id="UP001060150"/>
    </source>
</evidence>
<proteinExistence type="predicted"/>
<reference evidence="2" key="1">
    <citation type="submission" date="2022-08" db="EMBL/GenBank/DDBJ databases">
        <title>Streptomyces changanensis sp. nov., an actinomycete isolated from soil.</title>
        <authorList>
            <person name="Wu H."/>
            <person name="Han L."/>
        </authorList>
    </citation>
    <scope>NUCLEOTIDE SEQUENCE</scope>
    <source>
        <strain evidence="2">HL-66</strain>
    </source>
</reference>
<feature type="compositionally biased region" description="Pro residues" evidence="1">
    <location>
        <begin position="159"/>
        <end position="169"/>
    </location>
</feature>
<organism evidence="2 3">
    <name type="scientific">Streptomyces changanensis</name>
    <dbReference type="NCBI Taxonomy" id="2964669"/>
    <lineage>
        <taxon>Bacteria</taxon>
        <taxon>Bacillati</taxon>
        <taxon>Actinomycetota</taxon>
        <taxon>Actinomycetes</taxon>
        <taxon>Kitasatosporales</taxon>
        <taxon>Streptomycetaceae</taxon>
        <taxon>Streptomyces</taxon>
    </lineage>
</organism>
<dbReference type="EMBL" id="CP102332">
    <property type="protein sequence ID" value="UUS31155.1"/>
    <property type="molecule type" value="Genomic_DNA"/>
</dbReference>
<feature type="region of interest" description="Disordered" evidence="1">
    <location>
        <begin position="142"/>
        <end position="169"/>
    </location>
</feature>
<evidence type="ECO:0000313" key="2">
    <source>
        <dbReference type="EMBL" id="UUS31155.1"/>
    </source>
</evidence>
<accession>A0ABY5N3P5</accession>
<evidence type="ECO:0000256" key="1">
    <source>
        <dbReference type="SAM" id="MobiDB-lite"/>
    </source>
</evidence>
<dbReference type="Proteomes" id="UP001060150">
    <property type="component" value="Chromosome"/>
</dbReference>
<gene>
    <name evidence="2" type="ORF">NRO40_10095</name>
</gene>
<name>A0ABY5N3P5_9ACTN</name>
<keyword evidence="3" id="KW-1185">Reference proteome</keyword>
<protein>
    <submittedName>
        <fullName evidence="2">Uncharacterized protein</fullName>
    </submittedName>
</protein>
<sequence>MSRTSDRTDGARNVLHLDRRLIGGWHSAPFDVGAMETSGLVFLADGRGWSRFESISSELGVSRFRWHCPDAGVLEMRHTWQVDGHWGSGDGFAAVDSSGPDDEVVRTGYRIGPETPPYGAGPVDTLVLDRAVAFTTTYARGQRTVSTADDPSAAVVPYTPAPRPAPPRR</sequence>
<dbReference type="RefSeq" id="WP_257375382.1">
    <property type="nucleotide sequence ID" value="NZ_CP102332.1"/>
</dbReference>